<dbReference type="PANTHER" id="PTHR11142">
    <property type="entry name" value="PSEUDOURIDYLATE SYNTHASE"/>
    <property type="match status" value="1"/>
</dbReference>
<feature type="domain" description="Pseudouridine synthase I TruA alpha/beta" evidence="8">
    <location>
        <begin position="145"/>
        <end position="249"/>
    </location>
</feature>
<dbReference type="RefSeq" id="WP_089022788.1">
    <property type="nucleotide sequence ID" value="NZ_NIQC01000004.1"/>
</dbReference>
<dbReference type="CDD" id="cd02570">
    <property type="entry name" value="PseudoU_synth_EcTruA"/>
    <property type="match status" value="1"/>
</dbReference>
<feature type="binding site" evidence="4 6">
    <location>
        <position position="111"/>
    </location>
    <ligand>
        <name>substrate</name>
    </ligand>
</feature>
<keyword evidence="10" id="KW-1185">Reference proteome</keyword>
<evidence type="ECO:0000256" key="7">
    <source>
        <dbReference type="RuleBase" id="RU003792"/>
    </source>
</evidence>
<accession>A0A226C216</accession>
<protein>
    <recommendedName>
        <fullName evidence="4">tRNA pseudouridine synthase A</fullName>
        <ecNumber evidence="4">5.4.99.12</ecNumber>
    </recommendedName>
    <alternativeName>
        <fullName evidence="4">tRNA pseudouridine(38-40) synthase</fullName>
    </alternativeName>
    <alternativeName>
        <fullName evidence="4">tRNA pseudouridylate synthase I</fullName>
    </alternativeName>
    <alternativeName>
        <fullName evidence="4">tRNA-uridine isomerase I</fullName>
    </alternativeName>
</protein>
<dbReference type="NCBIfam" id="TIGR00071">
    <property type="entry name" value="hisT_truA"/>
    <property type="match status" value="1"/>
</dbReference>
<dbReference type="OrthoDB" id="9811823at2"/>
<name>A0A226C216_9FIRM</name>
<keyword evidence="2 4" id="KW-0819">tRNA processing</keyword>
<comment type="similarity">
    <text evidence="1 4 7">Belongs to the tRNA pseudouridine synthase TruA family.</text>
</comment>
<dbReference type="GO" id="GO:0031119">
    <property type="term" value="P:tRNA pseudouridine synthesis"/>
    <property type="evidence" value="ECO:0007669"/>
    <property type="project" value="UniProtKB-UniRule"/>
</dbReference>
<evidence type="ECO:0000256" key="4">
    <source>
        <dbReference type="HAMAP-Rule" id="MF_00171"/>
    </source>
</evidence>
<comment type="function">
    <text evidence="4">Formation of pseudouridine at positions 38, 39 and 40 in the anticodon stem and loop of transfer RNAs.</text>
</comment>
<dbReference type="Pfam" id="PF01416">
    <property type="entry name" value="PseudoU_synth_1"/>
    <property type="match status" value="2"/>
</dbReference>
<reference evidence="9 10" key="1">
    <citation type="submission" date="2017-06" db="EMBL/GenBank/DDBJ databases">
        <title>Draft Genome Sequence of Natranaerobius trueperi halophilic, alkalithermophilic bacteria from soda lakes.</title>
        <authorList>
            <person name="Zhao B."/>
        </authorList>
    </citation>
    <scope>NUCLEOTIDE SEQUENCE [LARGE SCALE GENOMIC DNA]</scope>
    <source>
        <strain evidence="9 10">DSM 18760</strain>
    </source>
</reference>
<evidence type="ECO:0000256" key="6">
    <source>
        <dbReference type="PIRSR" id="PIRSR001430-2"/>
    </source>
</evidence>
<keyword evidence="3 4" id="KW-0413">Isomerase</keyword>
<dbReference type="AlphaFoldDB" id="A0A226C216"/>
<evidence type="ECO:0000313" key="10">
    <source>
        <dbReference type="Proteomes" id="UP000214588"/>
    </source>
</evidence>
<dbReference type="InterPro" id="IPR020103">
    <property type="entry name" value="PsdUridine_synth_cat_dom_sf"/>
</dbReference>
<dbReference type="EC" id="5.4.99.12" evidence="4"/>
<evidence type="ECO:0000259" key="8">
    <source>
        <dbReference type="Pfam" id="PF01416"/>
    </source>
</evidence>
<dbReference type="InterPro" id="IPR020095">
    <property type="entry name" value="PsdUridine_synth_TruA_C"/>
</dbReference>
<dbReference type="InterPro" id="IPR020094">
    <property type="entry name" value="TruA/RsuA/RluB/E/F_N"/>
</dbReference>
<dbReference type="PANTHER" id="PTHR11142:SF0">
    <property type="entry name" value="TRNA PSEUDOURIDINE SYNTHASE-LIKE 1"/>
    <property type="match status" value="1"/>
</dbReference>
<dbReference type="HAMAP" id="MF_00171">
    <property type="entry name" value="TruA"/>
    <property type="match status" value="1"/>
</dbReference>
<comment type="caution">
    <text evidence="9">The sequence shown here is derived from an EMBL/GenBank/DDBJ whole genome shotgun (WGS) entry which is preliminary data.</text>
</comment>
<comment type="catalytic activity">
    <reaction evidence="4 7">
        <text>uridine(38/39/40) in tRNA = pseudouridine(38/39/40) in tRNA</text>
        <dbReference type="Rhea" id="RHEA:22376"/>
        <dbReference type="Rhea" id="RHEA-COMP:10085"/>
        <dbReference type="Rhea" id="RHEA-COMP:10087"/>
        <dbReference type="ChEBI" id="CHEBI:65314"/>
        <dbReference type="ChEBI" id="CHEBI:65315"/>
        <dbReference type="EC" id="5.4.99.12"/>
    </reaction>
</comment>
<comment type="subunit">
    <text evidence="4">Homodimer.</text>
</comment>
<comment type="caution">
    <text evidence="4">Lacks conserved residue(s) required for the propagation of feature annotation.</text>
</comment>
<evidence type="ECO:0000313" key="9">
    <source>
        <dbReference type="EMBL" id="OWZ84457.1"/>
    </source>
</evidence>
<dbReference type="GO" id="GO:0003723">
    <property type="term" value="F:RNA binding"/>
    <property type="evidence" value="ECO:0007669"/>
    <property type="project" value="InterPro"/>
</dbReference>
<dbReference type="PIRSF" id="PIRSF001430">
    <property type="entry name" value="tRNA_psdUrid_synth"/>
    <property type="match status" value="1"/>
</dbReference>
<sequence>MKNIKLTVAYDGTNYHGYQLQENAVTVQEKIENALNNVYRPEQIRAYSASRTDSGVHAKAQTINYFTNKNIPVKKIPVALNTNLPNDIVVADAQEVSLDFRSRRDAKKKKYCYYIYHSQFMNPFWRNYALHLRGDIIDIKKMKRAARSLIGTHDFYPFQAIQGTDPDIDTIKEIFSCEINDTEHPLIVFEIIGSGFLYKMVRIIVGTLLEIGKGRLDETIIDSIIRNQDRSLVGPTAKPHGLFLEKIWYA</sequence>
<dbReference type="GO" id="GO:0160147">
    <property type="term" value="F:tRNA pseudouridine(38-40) synthase activity"/>
    <property type="evidence" value="ECO:0007669"/>
    <property type="project" value="UniProtKB-EC"/>
</dbReference>
<proteinExistence type="inferred from homology"/>
<dbReference type="Gene3D" id="3.30.70.660">
    <property type="entry name" value="Pseudouridine synthase I, catalytic domain, C-terminal subdomain"/>
    <property type="match status" value="1"/>
</dbReference>
<dbReference type="Proteomes" id="UP000214588">
    <property type="component" value="Unassembled WGS sequence"/>
</dbReference>
<evidence type="ECO:0000256" key="5">
    <source>
        <dbReference type="PIRSR" id="PIRSR001430-1"/>
    </source>
</evidence>
<evidence type="ECO:0000256" key="3">
    <source>
        <dbReference type="ARBA" id="ARBA00023235"/>
    </source>
</evidence>
<evidence type="ECO:0000256" key="1">
    <source>
        <dbReference type="ARBA" id="ARBA00009375"/>
    </source>
</evidence>
<dbReference type="EMBL" id="NIQC01000004">
    <property type="protein sequence ID" value="OWZ84457.1"/>
    <property type="molecule type" value="Genomic_DNA"/>
</dbReference>
<feature type="domain" description="Pseudouridine synthase I TruA alpha/beta" evidence="8">
    <location>
        <begin position="8"/>
        <end position="101"/>
    </location>
</feature>
<dbReference type="Gene3D" id="3.30.70.580">
    <property type="entry name" value="Pseudouridine synthase I, catalytic domain, N-terminal subdomain"/>
    <property type="match status" value="1"/>
</dbReference>
<evidence type="ECO:0000256" key="2">
    <source>
        <dbReference type="ARBA" id="ARBA00022694"/>
    </source>
</evidence>
<dbReference type="SUPFAM" id="SSF55120">
    <property type="entry name" value="Pseudouridine synthase"/>
    <property type="match status" value="1"/>
</dbReference>
<feature type="active site" description="Nucleophile" evidence="4 5">
    <location>
        <position position="53"/>
    </location>
</feature>
<dbReference type="InterPro" id="IPR020097">
    <property type="entry name" value="PsdUridine_synth_TruA_a/b_dom"/>
</dbReference>
<organism evidence="9 10">
    <name type="scientific">Natranaerobius trueperi</name>
    <dbReference type="NCBI Taxonomy" id="759412"/>
    <lineage>
        <taxon>Bacteria</taxon>
        <taxon>Bacillati</taxon>
        <taxon>Bacillota</taxon>
        <taxon>Clostridia</taxon>
        <taxon>Natranaerobiales</taxon>
        <taxon>Natranaerobiaceae</taxon>
        <taxon>Natranaerobius</taxon>
    </lineage>
</organism>
<dbReference type="FunFam" id="3.30.70.580:FF:000001">
    <property type="entry name" value="tRNA pseudouridine synthase A"/>
    <property type="match status" value="1"/>
</dbReference>
<dbReference type="InterPro" id="IPR001406">
    <property type="entry name" value="PsdUridine_synth_TruA"/>
</dbReference>
<gene>
    <name evidence="4" type="primary">truA</name>
    <name evidence="9" type="ORF">CDO51_02835</name>
</gene>